<proteinExistence type="predicted"/>
<comment type="caution">
    <text evidence="1">The sequence shown here is derived from an EMBL/GenBank/DDBJ whole genome shotgun (WGS) entry which is preliminary data.</text>
</comment>
<protein>
    <submittedName>
        <fullName evidence="1">Uncharacterized protein</fullName>
    </submittedName>
</protein>
<name>A0ACB9KBH3_9ASTR</name>
<reference evidence="2" key="1">
    <citation type="journal article" date="2022" name="Mol. Ecol. Resour.">
        <title>The genomes of chicory, endive, great burdock and yacon provide insights into Asteraceae palaeo-polyploidization history and plant inulin production.</title>
        <authorList>
            <person name="Fan W."/>
            <person name="Wang S."/>
            <person name="Wang H."/>
            <person name="Wang A."/>
            <person name="Jiang F."/>
            <person name="Liu H."/>
            <person name="Zhao H."/>
            <person name="Xu D."/>
            <person name="Zhang Y."/>
        </authorList>
    </citation>
    <scope>NUCLEOTIDE SEQUENCE [LARGE SCALE GENOMIC DNA]</scope>
    <source>
        <strain evidence="2">cv. Yunnan</strain>
    </source>
</reference>
<dbReference type="Proteomes" id="UP001056120">
    <property type="component" value="Linkage Group LG01"/>
</dbReference>
<dbReference type="EMBL" id="CM042018">
    <property type="protein sequence ID" value="KAI3829555.1"/>
    <property type="molecule type" value="Genomic_DNA"/>
</dbReference>
<evidence type="ECO:0000313" key="2">
    <source>
        <dbReference type="Proteomes" id="UP001056120"/>
    </source>
</evidence>
<sequence>MASSAREENVDMAKLSEQTERYEEIVEFMEKVSASLSDTEELTVEECNLLSVAYKDIIGDRRASWRIISSIEQKEESHGNQDHVSVIKHYRSKIEKELSDICGGILKLLDSKLVPSASSGDSKPRRTARWISPKASVIPNFYLPVHSFEVKNRTSTDEVKSLRLITAIKTPYIPDGRFDLEAYDALVHMPIKDGADGIIVGGTTGEGQLMSSDEHIMLIGHTINCFGTSIKVKTPFPYFHSFYCFAEISTHSLVIRL</sequence>
<organism evidence="1 2">
    <name type="scientific">Smallanthus sonchifolius</name>
    <dbReference type="NCBI Taxonomy" id="185202"/>
    <lineage>
        <taxon>Eukaryota</taxon>
        <taxon>Viridiplantae</taxon>
        <taxon>Streptophyta</taxon>
        <taxon>Embryophyta</taxon>
        <taxon>Tracheophyta</taxon>
        <taxon>Spermatophyta</taxon>
        <taxon>Magnoliopsida</taxon>
        <taxon>eudicotyledons</taxon>
        <taxon>Gunneridae</taxon>
        <taxon>Pentapetalae</taxon>
        <taxon>asterids</taxon>
        <taxon>campanulids</taxon>
        <taxon>Asterales</taxon>
        <taxon>Asteraceae</taxon>
        <taxon>Asteroideae</taxon>
        <taxon>Heliantheae alliance</taxon>
        <taxon>Millerieae</taxon>
        <taxon>Smallanthus</taxon>
    </lineage>
</organism>
<keyword evidence="2" id="KW-1185">Reference proteome</keyword>
<accession>A0ACB9KBH3</accession>
<reference evidence="1 2" key="2">
    <citation type="journal article" date="2022" name="Mol. Ecol. Resour.">
        <title>The genomes of chicory, endive, great burdock and yacon provide insights into Asteraceae paleo-polyploidization history and plant inulin production.</title>
        <authorList>
            <person name="Fan W."/>
            <person name="Wang S."/>
            <person name="Wang H."/>
            <person name="Wang A."/>
            <person name="Jiang F."/>
            <person name="Liu H."/>
            <person name="Zhao H."/>
            <person name="Xu D."/>
            <person name="Zhang Y."/>
        </authorList>
    </citation>
    <scope>NUCLEOTIDE SEQUENCE [LARGE SCALE GENOMIC DNA]</scope>
    <source>
        <strain evidence="2">cv. Yunnan</strain>
        <tissue evidence="1">Leaves</tissue>
    </source>
</reference>
<gene>
    <name evidence="1" type="ORF">L1987_03681</name>
</gene>
<evidence type="ECO:0000313" key="1">
    <source>
        <dbReference type="EMBL" id="KAI3829555.1"/>
    </source>
</evidence>